<dbReference type="AlphaFoldDB" id="A0A402APC3"/>
<evidence type="ECO:0000259" key="1">
    <source>
        <dbReference type="Pfam" id="PF22725"/>
    </source>
</evidence>
<keyword evidence="3" id="KW-1185">Reference proteome</keyword>
<dbReference type="RefSeq" id="WP_126552543.1">
    <property type="nucleotide sequence ID" value="NZ_BIFS01000001.1"/>
</dbReference>
<dbReference type="Proteomes" id="UP000287188">
    <property type="component" value="Unassembled WGS sequence"/>
</dbReference>
<organism evidence="2 3">
    <name type="scientific">Dictyobacter kobayashii</name>
    <dbReference type="NCBI Taxonomy" id="2014872"/>
    <lineage>
        <taxon>Bacteria</taxon>
        <taxon>Bacillati</taxon>
        <taxon>Chloroflexota</taxon>
        <taxon>Ktedonobacteria</taxon>
        <taxon>Ktedonobacterales</taxon>
        <taxon>Dictyobacteraceae</taxon>
        <taxon>Dictyobacter</taxon>
    </lineage>
</organism>
<dbReference type="Pfam" id="PF22725">
    <property type="entry name" value="GFO_IDH_MocA_C3"/>
    <property type="match status" value="1"/>
</dbReference>
<accession>A0A402APC3</accession>
<evidence type="ECO:0000313" key="3">
    <source>
        <dbReference type="Proteomes" id="UP000287188"/>
    </source>
</evidence>
<comment type="caution">
    <text evidence="2">The sequence shown here is derived from an EMBL/GenBank/DDBJ whole genome shotgun (WGS) entry which is preliminary data.</text>
</comment>
<dbReference type="InterPro" id="IPR051450">
    <property type="entry name" value="Gfo/Idh/MocA_Oxidoreductases"/>
</dbReference>
<sequence length="182" mass="20060">MTLDLASHDIDVMRYVANADVVHVYAQTQQQIHSTHEDLLLGLLSFKNGAIGVLDVNWLTPTKVRELSVTGEKGMFLVNYLTQEVLFYENDYTPTDWDAMRSLKGVSEGTMTRLKVQKAEPLQLEYKDVLAALTNDVLPTVSGEDGIAVLQVVQQLAASKQALSGSALPDQPIQLTAMEVEI</sequence>
<dbReference type="SUPFAM" id="SSF55347">
    <property type="entry name" value="Glyceraldehyde-3-phosphate dehydrogenase-like, C-terminal domain"/>
    <property type="match status" value="1"/>
</dbReference>
<dbReference type="EMBL" id="BIFS01000001">
    <property type="protein sequence ID" value="GCE20967.1"/>
    <property type="molecule type" value="Genomic_DNA"/>
</dbReference>
<reference evidence="3" key="1">
    <citation type="submission" date="2018-12" db="EMBL/GenBank/DDBJ databases">
        <title>Tengunoibacter tsumagoiensis gen. nov., sp. nov., Dictyobacter kobayashii sp. nov., D. alpinus sp. nov., and D. joshuensis sp. nov. and description of Dictyobacteraceae fam. nov. within the order Ktedonobacterales isolated from Tengu-no-mugimeshi.</title>
        <authorList>
            <person name="Wang C.M."/>
            <person name="Zheng Y."/>
            <person name="Sakai Y."/>
            <person name="Toyoda A."/>
            <person name="Minakuchi Y."/>
            <person name="Abe K."/>
            <person name="Yokota A."/>
            <person name="Yabe S."/>
        </authorList>
    </citation>
    <scope>NUCLEOTIDE SEQUENCE [LARGE SCALE GENOMIC DNA]</scope>
    <source>
        <strain evidence="3">Uno11</strain>
    </source>
</reference>
<dbReference type="PANTHER" id="PTHR43377:SF1">
    <property type="entry name" value="BILIVERDIN REDUCTASE A"/>
    <property type="match status" value="1"/>
</dbReference>
<dbReference type="PANTHER" id="PTHR43377">
    <property type="entry name" value="BILIVERDIN REDUCTASE A"/>
    <property type="match status" value="1"/>
</dbReference>
<dbReference type="Gene3D" id="3.30.360.10">
    <property type="entry name" value="Dihydrodipicolinate Reductase, domain 2"/>
    <property type="match status" value="1"/>
</dbReference>
<gene>
    <name evidence="2" type="ORF">KDK_47670</name>
</gene>
<protein>
    <recommendedName>
        <fullName evidence="1">GFO/IDH/MocA-like oxidoreductase domain-containing protein</fullName>
    </recommendedName>
</protein>
<name>A0A402APC3_9CHLR</name>
<dbReference type="OrthoDB" id="9815825at2"/>
<evidence type="ECO:0000313" key="2">
    <source>
        <dbReference type="EMBL" id="GCE20967.1"/>
    </source>
</evidence>
<dbReference type="InterPro" id="IPR055170">
    <property type="entry name" value="GFO_IDH_MocA-like_dom"/>
</dbReference>
<proteinExistence type="predicted"/>
<feature type="domain" description="GFO/IDH/MocA-like oxidoreductase" evidence="1">
    <location>
        <begin position="2"/>
        <end position="76"/>
    </location>
</feature>